<accession>A0A6A3IWR3</accession>
<name>A0A6A3IWR3_9STRA</name>
<evidence type="ECO:0000313" key="2">
    <source>
        <dbReference type="Proteomes" id="UP000435112"/>
    </source>
</evidence>
<dbReference type="PROSITE" id="PS51257">
    <property type="entry name" value="PROKAR_LIPOPROTEIN"/>
    <property type="match status" value="1"/>
</dbReference>
<sequence>MAGVLHRRVLLHFGMDHLYAITQCGLAFYGGGVACDRDEPVAIRRLQYQAVLSNDEVNQLRGAQYAYALWGALFAVPVRVLTESEELW</sequence>
<dbReference type="EMBL" id="QXFU01002311">
    <property type="protein sequence ID" value="KAE8987486.1"/>
    <property type="molecule type" value="Genomic_DNA"/>
</dbReference>
<evidence type="ECO:0000313" key="1">
    <source>
        <dbReference type="EMBL" id="KAE8987486.1"/>
    </source>
</evidence>
<proteinExistence type="predicted"/>
<protein>
    <submittedName>
        <fullName evidence="1">Uncharacterized protein</fullName>
    </submittedName>
</protein>
<comment type="caution">
    <text evidence="1">The sequence shown here is derived from an EMBL/GenBank/DDBJ whole genome shotgun (WGS) entry which is preliminary data.</text>
</comment>
<gene>
    <name evidence="1" type="ORF">PR002_g22033</name>
</gene>
<dbReference type="AlphaFoldDB" id="A0A6A3IWR3"/>
<dbReference type="Proteomes" id="UP000435112">
    <property type="component" value="Unassembled WGS sequence"/>
</dbReference>
<reference evidence="1 2" key="1">
    <citation type="submission" date="2018-09" db="EMBL/GenBank/DDBJ databases">
        <title>Genomic investigation of the strawberry pathogen Phytophthora fragariae indicates pathogenicity is determined by transcriptional variation in three key races.</title>
        <authorList>
            <person name="Adams T.M."/>
            <person name="Armitage A.D."/>
            <person name="Sobczyk M.K."/>
            <person name="Bates H.J."/>
            <person name="Dunwell J.M."/>
            <person name="Nellist C.F."/>
            <person name="Harrison R.J."/>
        </authorList>
    </citation>
    <scope>NUCLEOTIDE SEQUENCE [LARGE SCALE GENOMIC DNA]</scope>
    <source>
        <strain evidence="1 2">SCRP324</strain>
    </source>
</reference>
<organism evidence="1 2">
    <name type="scientific">Phytophthora rubi</name>
    <dbReference type="NCBI Taxonomy" id="129364"/>
    <lineage>
        <taxon>Eukaryota</taxon>
        <taxon>Sar</taxon>
        <taxon>Stramenopiles</taxon>
        <taxon>Oomycota</taxon>
        <taxon>Peronosporomycetes</taxon>
        <taxon>Peronosporales</taxon>
        <taxon>Peronosporaceae</taxon>
        <taxon>Phytophthora</taxon>
    </lineage>
</organism>